<dbReference type="CDD" id="cd02241">
    <property type="entry name" value="cupin_OxOx"/>
    <property type="match status" value="1"/>
</dbReference>
<keyword evidence="11" id="KW-0732">Signal</keyword>
<evidence type="ECO:0000313" key="14">
    <source>
        <dbReference type="Proteomes" id="UP000631114"/>
    </source>
</evidence>
<dbReference type="PANTHER" id="PTHR31238">
    <property type="entry name" value="GERMIN-LIKE PROTEIN SUBFAMILY 3 MEMBER 3"/>
    <property type="match status" value="1"/>
</dbReference>
<gene>
    <name evidence="13" type="ORF">IFM89_023129</name>
</gene>
<keyword evidence="14" id="KW-1185">Reference proteome</keyword>
<evidence type="ECO:0000256" key="8">
    <source>
        <dbReference type="PIRSR" id="PIRSR601929-1"/>
    </source>
</evidence>
<feature type="binding site" evidence="9">
    <location>
        <position position="111"/>
    </location>
    <ligand>
        <name>Mn(2+)</name>
        <dbReference type="ChEBI" id="CHEBI:29035"/>
    </ligand>
</feature>
<feature type="binding site" evidence="8">
    <location>
        <position position="116"/>
    </location>
    <ligand>
        <name>oxalate</name>
        <dbReference type="ChEBI" id="CHEBI:30623"/>
    </ligand>
</feature>
<feature type="binding site" evidence="8">
    <location>
        <position position="111"/>
    </location>
    <ligand>
        <name>oxalate</name>
        <dbReference type="ChEBI" id="CHEBI:30623"/>
    </ligand>
</feature>
<evidence type="ECO:0000256" key="6">
    <source>
        <dbReference type="ARBA" id="ARBA00023157"/>
    </source>
</evidence>
<dbReference type="OrthoDB" id="1546383at2759"/>
<feature type="binding site" evidence="9">
    <location>
        <position position="116"/>
    </location>
    <ligand>
        <name>Mn(2+)</name>
        <dbReference type="ChEBI" id="CHEBI:29035"/>
    </ligand>
</feature>
<dbReference type="Pfam" id="PF00190">
    <property type="entry name" value="Cupin_1"/>
    <property type="match status" value="1"/>
</dbReference>
<feature type="domain" description="Cupin type-1" evidence="12">
    <location>
        <begin position="61"/>
        <end position="211"/>
    </location>
</feature>
<dbReference type="InterPro" id="IPR019780">
    <property type="entry name" value="Germin_Mn-BS"/>
</dbReference>
<dbReference type="SUPFAM" id="SSF51182">
    <property type="entry name" value="RmlC-like cupins"/>
    <property type="match status" value="1"/>
</dbReference>
<proteinExistence type="inferred from homology"/>
<sequence>MGSAIFVAFTLLAFASFVLASDPSSLQDFCIGINDPKDGVFVNGKFCKDPKLATANDFFFGGLRKPGNTSNQVGSVVTTGFVAEFPGLNTLGISIVRIDFAPNGINPPHTHPRASEILICTEGTLYVGFVTSNPDYRLMTKVLHQGEAFVFPQGLIHFQFNTGKTKAVALASLSSQNPGRVTIANSVFGANPPILDNVLANALQLDKKVVDNLQAKRWVDTI</sequence>
<feature type="chain" id="PRO_5033106588" description="Germin-like protein" evidence="11">
    <location>
        <begin position="21"/>
        <end position="222"/>
    </location>
</feature>
<evidence type="ECO:0000256" key="4">
    <source>
        <dbReference type="ARBA" id="ARBA00022525"/>
    </source>
</evidence>
<dbReference type="InterPro" id="IPR006045">
    <property type="entry name" value="Cupin_1"/>
</dbReference>
<dbReference type="Gene3D" id="2.60.120.10">
    <property type="entry name" value="Jelly Rolls"/>
    <property type="match status" value="1"/>
</dbReference>
<dbReference type="InterPro" id="IPR014710">
    <property type="entry name" value="RmlC-like_jellyroll"/>
</dbReference>
<dbReference type="SMART" id="SM00835">
    <property type="entry name" value="Cupin_1"/>
    <property type="match status" value="1"/>
</dbReference>
<evidence type="ECO:0000256" key="9">
    <source>
        <dbReference type="PIRSR" id="PIRSR601929-2"/>
    </source>
</evidence>
<accession>A0A835HUS7</accession>
<feature type="binding site" evidence="9">
    <location>
        <position position="109"/>
    </location>
    <ligand>
        <name>Mn(2+)</name>
        <dbReference type="ChEBI" id="CHEBI:29035"/>
    </ligand>
</feature>
<feature type="binding site" evidence="9">
    <location>
        <position position="157"/>
    </location>
    <ligand>
        <name>Mn(2+)</name>
        <dbReference type="ChEBI" id="CHEBI:29035"/>
    </ligand>
</feature>
<reference evidence="13 14" key="1">
    <citation type="submission" date="2020-10" db="EMBL/GenBank/DDBJ databases">
        <title>The Coptis chinensis genome and diversification of protoberbering-type alkaloids.</title>
        <authorList>
            <person name="Wang B."/>
            <person name="Shu S."/>
            <person name="Song C."/>
            <person name="Liu Y."/>
        </authorList>
    </citation>
    <scope>NUCLEOTIDE SEQUENCE [LARGE SCALE GENOMIC DNA]</scope>
    <source>
        <strain evidence="13">HL-2020</strain>
        <tissue evidence="13">Leaf</tissue>
    </source>
</reference>
<feature type="binding site" evidence="8">
    <location>
        <position position="106"/>
    </location>
    <ligand>
        <name>oxalate</name>
        <dbReference type="ChEBI" id="CHEBI:30623"/>
    </ligand>
</feature>
<dbReference type="PRINTS" id="PR00325">
    <property type="entry name" value="GERMIN"/>
</dbReference>
<name>A0A835HUS7_9MAGN</name>
<comment type="subcellular location">
    <subcellularLocation>
        <location evidence="1 11">Secreted</location>
        <location evidence="1 11">Extracellular space</location>
        <location evidence="1 11">Apoplast</location>
    </subcellularLocation>
</comment>
<dbReference type="GO" id="GO:0030145">
    <property type="term" value="F:manganese ion binding"/>
    <property type="evidence" value="ECO:0007669"/>
    <property type="project" value="UniProtKB-UniRule"/>
</dbReference>
<organism evidence="13 14">
    <name type="scientific">Coptis chinensis</name>
    <dbReference type="NCBI Taxonomy" id="261450"/>
    <lineage>
        <taxon>Eukaryota</taxon>
        <taxon>Viridiplantae</taxon>
        <taxon>Streptophyta</taxon>
        <taxon>Embryophyta</taxon>
        <taxon>Tracheophyta</taxon>
        <taxon>Spermatophyta</taxon>
        <taxon>Magnoliopsida</taxon>
        <taxon>Ranunculales</taxon>
        <taxon>Ranunculaceae</taxon>
        <taxon>Coptidoideae</taxon>
        <taxon>Coptis</taxon>
    </lineage>
</organism>
<evidence type="ECO:0000256" key="1">
    <source>
        <dbReference type="ARBA" id="ARBA00004271"/>
    </source>
</evidence>
<keyword evidence="7 8" id="KW-0464">Manganese</keyword>
<keyword evidence="5 8" id="KW-0479">Metal-binding</keyword>
<keyword evidence="4 11" id="KW-0964">Secreted</keyword>
<dbReference type="InterPro" id="IPR001929">
    <property type="entry name" value="Germin"/>
</dbReference>
<dbReference type="PROSITE" id="PS00725">
    <property type="entry name" value="GERMIN"/>
    <property type="match status" value="1"/>
</dbReference>
<feature type="disulfide bond" evidence="10">
    <location>
        <begin position="30"/>
        <end position="47"/>
    </location>
</feature>
<dbReference type="InterPro" id="IPR011051">
    <property type="entry name" value="RmlC_Cupin_sf"/>
</dbReference>
<dbReference type="EMBL" id="JADFTS010000005">
    <property type="protein sequence ID" value="KAF9606106.1"/>
    <property type="molecule type" value="Genomic_DNA"/>
</dbReference>
<dbReference type="Proteomes" id="UP000631114">
    <property type="component" value="Unassembled WGS sequence"/>
</dbReference>
<comment type="similarity">
    <text evidence="2 11">Belongs to the germin family.</text>
</comment>
<comment type="caution">
    <text evidence="13">The sequence shown here is derived from an EMBL/GenBank/DDBJ whole genome shotgun (WGS) entry which is preliminary data.</text>
</comment>
<evidence type="ECO:0000256" key="3">
    <source>
        <dbReference type="ARBA" id="ARBA00022523"/>
    </source>
</evidence>
<evidence type="ECO:0000256" key="10">
    <source>
        <dbReference type="PIRSR" id="PIRSR601929-3"/>
    </source>
</evidence>
<evidence type="ECO:0000256" key="11">
    <source>
        <dbReference type="RuleBase" id="RU366015"/>
    </source>
</evidence>
<dbReference type="AlphaFoldDB" id="A0A835HUS7"/>
<evidence type="ECO:0000256" key="2">
    <source>
        <dbReference type="ARBA" id="ARBA00007456"/>
    </source>
</evidence>
<keyword evidence="6 10" id="KW-1015">Disulfide bond</keyword>
<dbReference type="GO" id="GO:0048046">
    <property type="term" value="C:apoplast"/>
    <property type="evidence" value="ECO:0007669"/>
    <property type="project" value="UniProtKB-SubCell"/>
</dbReference>
<keyword evidence="3 11" id="KW-0052">Apoplast</keyword>
<evidence type="ECO:0000259" key="12">
    <source>
        <dbReference type="SMART" id="SM00835"/>
    </source>
</evidence>
<evidence type="ECO:0000313" key="13">
    <source>
        <dbReference type="EMBL" id="KAF9606106.1"/>
    </source>
</evidence>
<evidence type="ECO:0000256" key="5">
    <source>
        <dbReference type="ARBA" id="ARBA00022723"/>
    </source>
</evidence>
<protein>
    <recommendedName>
        <fullName evidence="11">Germin-like protein</fullName>
    </recommendedName>
</protein>
<feature type="signal peptide" evidence="11">
    <location>
        <begin position="1"/>
        <end position="20"/>
    </location>
</feature>
<dbReference type="FunFam" id="2.60.120.10:FF:000005">
    <property type="entry name" value="Germin-like protein subfamily 1 member 8"/>
    <property type="match status" value="1"/>
</dbReference>
<evidence type="ECO:0000256" key="7">
    <source>
        <dbReference type="ARBA" id="ARBA00023211"/>
    </source>
</evidence>